<dbReference type="AlphaFoldDB" id="A0A8K0XUW5"/>
<proteinExistence type="predicted"/>
<evidence type="ECO:0000313" key="1">
    <source>
        <dbReference type="EMBL" id="KAH8107734.1"/>
    </source>
</evidence>
<dbReference type="EMBL" id="JAEVFJ010000001">
    <property type="protein sequence ID" value="KAH8107734.1"/>
    <property type="molecule type" value="Genomic_DNA"/>
</dbReference>
<organism evidence="1 2">
    <name type="scientific">Cristinia sonorae</name>
    <dbReference type="NCBI Taxonomy" id="1940300"/>
    <lineage>
        <taxon>Eukaryota</taxon>
        <taxon>Fungi</taxon>
        <taxon>Dikarya</taxon>
        <taxon>Basidiomycota</taxon>
        <taxon>Agaricomycotina</taxon>
        <taxon>Agaricomycetes</taxon>
        <taxon>Agaricomycetidae</taxon>
        <taxon>Agaricales</taxon>
        <taxon>Pleurotineae</taxon>
        <taxon>Stephanosporaceae</taxon>
        <taxon>Cristinia</taxon>
    </lineage>
</organism>
<name>A0A8K0XUW5_9AGAR</name>
<sequence length="247" mass="26798">MPDPLTFGVAVAAFGNAVSLTANSAVTVEALKSSTPGKGIRSRLQFLNKDATLRNFREGHQRAVLAIKIVGKNASIIDKKEMINFLKSYDSVCKERQALEILIPQTQSLGVFNGMRISVYRRSKEFSAAADTLVVRAYNTSADAQAKNLKSQVGLFPTVFQGPAVHDPTRNHQPDAGLNKISGSDTPPWYLGGQYRFSQATVDGKLCGETDPDGAMGKQDAPEEADITLELQDGDSQVVRLKCLKVR</sequence>
<reference evidence="1" key="1">
    <citation type="journal article" date="2021" name="New Phytol.">
        <title>Evolutionary innovations through gain and loss of genes in the ectomycorrhizal Boletales.</title>
        <authorList>
            <person name="Wu G."/>
            <person name="Miyauchi S."/>
            <person name="Morin E."/>
            <person name="Kuo A."/>
            <person name="Drula E."/>
            <person name="Varga T."/>
            <person name="Kohler A."/>
            <person name="Feng B."/>
            <person name="Cao Y."/>
            <person name="Lipzen A."/>
            <person name="Daum C."/>
            <person name="Hundley H."/>
            <person name="Pangilinan J."/>
            <person name="Johnson J."/>
            <person name="Barry K."/>
            <person name="LaButti K."/>
            <person name="Ng V."/>
            <person name="Ahrendt S."/>
            <person name="Min B."/>
            <person name="Choi I.G."/>
            <person name="Park H."/>
            <person name="Plett J.M."/>
            <person name="Magnuson J."/>
            <person name="Spatafora J.W."/>
            <person name="Nagy L.G."/>
            <person name="Henrissat B."/>
            <person name="Grigoriev I.V."/>
            <person name="Yang Z.L."/>
            <person name="Xu J."/>
            <person name="Martin F.M."/>
        </authorList>
    </citation>
    <scope>NUCLEOTIDE SEQUENCE</scope>
    <source>
        <strain evidence="1">KKN 215</strain>
    </source>
</reference>
<evidence type="ECO:0000313" key="2">
    <source>
        <dbReference type="Proteomes" id="UP000813824"/>
    </source>
</evidence>
<gene>
    <name evidence="1" type="ORF">BXZ70DRAFT_8472</name>
</gene>
<accession>A0A8K0XUW5</accession>
<keyword evidence="2" id="KW-1185">Reference proteome</keyword>
<protein>
    <submittedName>
        <fullName evidence="1">Uncharacterized protein</fullName>
    </submittedName>
</protein>
<dbReference type="Proteomes" id="UP000813824">
    <property type="component" value="Unassembled WGS sequence"/>
</dbReference>
<comment type="caution">
    <text evidence="1">The sequence shown here is derived from an EMBL/GenBank/DDBJ whole genome shotgun (WGS) entry which is preliminary data.</text>
</comment>